<proteinExistence type="predicted"/>
<gene>
    <name evidence="2" type="ORF">BD311DRAFT_758904</name>
</gene>
<evidence type="ECO:0000256" key="1">
    <source>
        <dbReference type="SAM" id="MobiDB-lite"/>
    </source>
</evidence>
<dbReference type="EMBL" id="ML143424">
    <property type="protein sequence ID" value="TBU28154.1"/>
    <property type="molecule type" value="Genomic_DNA"/>
</dbReference>
<sequence length="66" mass="7579">MRMDRRVICGSQQLCCWITQPRKGQAFTDTFGPVWYNQDHYSLSLAEEANLHPPPSADGRNGARLW</sequence>
<organism evidence="2">
    <name type="scientific">Dichomitus squalens</name>
    <dbReference type="NCBI Taxonomy" id="114155"/>
    <lineage>
        <taxon>Eukaryota</taxon>
        <taxon>Fungi</taxon>
        <taxon>Dikarya</taxon>
        <taxon>Basidiomycota</taxon>
        <taxon>Agaricomycotina</taxon>
        <taxon>Agaricomycetes</taxon>
        <taxon>Polyporales</taxon>
        <taxon>Polyporaceae</taxon>
        <taxon>Dichomitus</taxon>
    </lineage>
</organism>
<name>A0A4Q9MKP6_9APHY</name>
<accession>A0A4Q9MKP6</accession>
<reference evidence="2" key="1">
    <citation type="submission" date="2019-01" db="EMBL/GenBank/DDBJ databases">
        <title>Draft genome sequences of three monokaryotic isolates of the white-rot basidiomycete fungus Dichomitus squalens.</title>
        <authorList>
            <consortium name="DOE Joint Genome Institute"/>
            <person name="Lopez S.C."/>
            <person name="Andreopoulos B."/>
            <person name="Pangilinan J."/>
            <person name="Lipzen A."/>
            <person name="Riley R."/>
            <person name="Ahrendt S."/>
            <person name="Ng V."/>
            <person name="Barry K."/>
            <person name="Daum C."/>
            <person name="Grigoriev I.V."/>
            <person name="Hilden K.S."/>
            <person name="Makela M.R."/>
            <person name="de Vries R.P."/>
        </authorList>
    </citation>
    <scope>NUCLEOTIDE SEQUENCE [LARGE SCALE GENOMIC DNA]</scope>
    <source>
        <strain evidence="2">OM18370.1</strain>
    </source>
</reference>
<feature type="region of interest" description="Disordered" evidence="1">
    <location>
        <begin position="47"/>
        <end position="66"/>
    </location>
</feature>
<evidence type="ECO:0000313" key="2">
    <source>
        <dbReference type="EMBL" id="TBU28154.1"/>
    </source>
</evidence>
<protein>
    <submittedName>
        <fullName evidence="2">Uncharacterized protein</fullName>
    </submittedName>
</protein>
<dbReference type="AlphaFoldDB" id="A0A4Q9MKP6"/>
<dbReference type="Proteomes" id="UP000292957">
    <property type="component" value="Unassembled WGS sequence"/>
</dbReference>